<sequence length="106" mass="12034">NPLHLSYWYDEEKLHLSNQPIDFQKSTIISTSSALGATAGISAFLLYLFKFTNIRSLFGQGKQHDNTMFLNVDEGRNEFTFPISDLNNTNFGNNQYNISYLSADNS</sequence>
<dbReference type="AlphaFoldDB" id="A0A1D3JFZ9"/>
<dbReference type="VEuPathDB" id="PlasmoDB:PocGH01_00235000"/>
<dbReference type="OrthoDB" id="389511at2759"/>
<dbReference type="Proteomes" id="UP000242942">
    <property type="component" value="Unassembled WGS sequence"/>
</dbReference>
<proteinExistence type="predicted"/>
<keyword evidence="3" id="KW-1185">Reference proteome</keyword>
<feature type="transmembrane region" description="Helical" evidence="1">
    <location>
        <begin position="28"/>
        <end position="49"/>
    </location>
</feature>
<protein>
    <submittedName>
        <fullName evidence="2">PIR protein</fullName>
    </submittedName>
</protein>
<gene>
    <name evidence="2" type="primary">PocGH01_00235000</name>
    <name evidence="2" type="ORF">POCGH01_00235000</name>
</gene>
<evidence type="ECO:0000256" key="1">
    <source>
        <dbReference type="SAM" id="Phobius"/>
    </source>
</evidence>
<feature type="non-terminal residue" evidence="2">
    <location>
        <position position="1"/>
    </location>
</feature>
<dbReference type="EMBL" id="FLRI01000582">
    <property type="protein sequence ID" value="SBT84871.1"/>
    <property type="molecule type" value="Genomic_DNA"/>
</dbReference>
<keyword evidence="1" id="KW-0812">Transmembrane</keyword>
<accession>A0A1D3JFZ9</accession>
<evidence type="ECO:0000313" key="3">
    <source>
        <dbReference type="Proteomes" id="UP000242942"/>
    </source>
</evidence>
<keyword evidence="1" id="KW-0472">Membrane</keyword>
<organism evidence="2 3">
    <name type="scientific">Plasmodium ovale</name>
    <name type="common">malaria parasite P. ovale</name>
    <dbReference type="NCBI Taxonomy" id="36330"/>
    <lineage>
        <taxon>Eukaryota</taxon>
        <taxon>Sar</taxon>
        <taxon>Alveolata</taxon>
        <taxon>Apicomplexa</taxon>
        <taxon>Aconoidasida</taxon>
        <taxon>Haemosporida</taxon>
        <taxon>Plasmodiidae</taxon>
        <taxon>Plasmodium</taxon>
        <taxon>Plasmodium (Plasmodium)</taxon>
    </lineage>
</organism>
<keyword evidence="1" id="KW-1133">Transmembrane helix</keyword>
<reference evidence="2 3" key="1">
    <citation type="submission" date="2016-06" db="EMBL/GenBank/DDBJ databases">
        <authorList>
            <consortium name="Pathogen Informatics"/>
        </authorList>
    </citation>
    <scope>NUCLEOTIDE SEQUENCE [LARGE SCALE GENOMIC DNA]</scope>
    <source>
        <strain evidence="2">PocGH01</strain>
    </source>
</reference>
<name>A0A1D3JFZ9_PLAOA</name>
<evidence type="ECO:0000313" key="2">
    <source>
        <dbReference type="EMBL" id="SBT84871.1"/>
    </source>
</evidence>